<gene>
    <name evidence="2" type="ORF">DPQ33_11495</name>
</gene>
<sequence>MYWPYYLLALAAGICMPVQAGINARLGSHIGGPTSAAFVSFFVGTLALAVFLVLAKNGLNLREAAAQTSWWHWTGGVLGAFFVSSTIFLAPRLGATTMLATIVFAQMFASLIVDHYGLLDFPVKTASVSRIIGVALVVIGVILVRK</sequence>
<evidence type="ECO:0000256" key="1">
    <source>
        <dbReference type="SAM" id="Phobius"/>
    </source>
</evidence>
<feature type="transmembrane region" description="Helical" evidence="1">
    <location>
        <begin position="97"/>
        <end position="119"/>
    </location>
</feature>
<evidence type="ECO:0000313" key="3">
    <source>
        <dbReference type="Proteomes" id="UP000448292"/>
    </source>
</evidence>
<keyword evidence="1" id="KW-0812">Transmembrane</keyword>
<name>A0A7M3MEN1_9BACT</name>
<dbReference type="RefSeq" id="WP_144303370.1">
    <property type="nucleotide sequence ID" value="NZ_QMIE01000010.1"/>
</dbReference>
<feature type="transmembrane region" description="Helical" evidence="1">
    <location>
        <begin position="125"/>
        <end position="144"/>
    </location>
</feature>
<reference evidence="2 3" key="1">
    <citation type="submission" date="2018-06" db="EMBL/GenBank/DDBJ databases">
        <title>Complete genome of Desulfovibrio indonesiensis P37SLT.</title>
        <authorList>
            <person name="Crispim J.S."/>
            <person name="Vidigal P.M.P."/>
            <person name="Silva L.C.F."/>
            <person name="Laguardia C.N."/>
            <person name="Araujo L.C."/>
            <person name="Dias R.S."/>
            <person name="Sousa M.P."/>
            <person name="Paula S.O."/>
            <person name="Silva C."/>
        </authorList>
    </citation>
    <scope>NUCLEOTIDE SEQUENCE [LARGE SCALE GENOMIC DNA]</scope>
    <source>
        <strain evidence="2 3">P37SLT</strain>
    </source>
</reference>
<comment type="caution">
    <text evidence="2">The sequence shown here is derived from an EMBL/GenBank/DDBJ whole genome shotgun (WGS) entry which is preliminary data.</text>
</comment>
<feature type="transmembrane region" description="Helical" evidence="1">
    <location>
        <begin position="36"/>
        <end position="55"/>
    </location>
</feature>
<dbReference type="AlphaFoldDB" id="A0A7M3MEN1"/>
<dbReference type="GO" id="GO:0005886">
    <property type="term" value="C:plasma membrane"/>
    <property type="evidence" value="ECO:0007669"/>
    <property type="project" value="TreeGrafter"/>
</dbReference>
<dbReference type="PANTHER" id="PTHR34821">
    <property type="entry name" value="INNER MEMBRANE PROTEIN YDCZ"/>
    <property type="match status" value="1"/>
</dbReference>
<dbReference type="OrthoDB" id="9097160at2"/>
<dbReference type="InterPro" id="IPR006750">
    <property type="entry name" value="YdcZ"/>
</dbReference>
<dbReference type="Proteomes" id="UP000448292">
    <property type="component" value="Unassembled WGS sequence"/>
</dbReference>
<dbReference type="Pfam" id="PF04657">
    <property type="entry name" value="DMT_YdcZ"/>
    <property type="match status" value="1"/>
</dbReference>
<evidence type="ECO:0000313" key="2">
    <source>
        <dbReference type="EMBL" id="TVM16698.1"/>
    </source>
</evidence>
<feature type="transmembrane region" description="Helical" evidence="1">
    <location>
        <begin position="70"/>
        <end position="90"/>
    </location>
</feature>
<organism evidence="2 3">
    <name type="scientific">Oceanidesulfovibrio indonesiensis</name>
    <dbReference type="NCBI Taxonomy" id="54767"/>
    <lineage>
        <taxon>Bacteria</taxon>
        <taxon>Pseudomonadati</taxon>
        <taxon>Thermodesulfobacteriota</taxon>
        <taxon>Desulfovibrionia</taxon>
        <taxon>Desulfovibrionales</taxon>
        <taxon>Desulfovibrionaceae</taxon>
        <taxon>Oceanidesulfovibrio</taxon>
    </lineage>
</organism>
<proteinExistence type="predicted"/>
<keyword evidence="1" id="KW-1133">Transmembrane helix</keyword>
<keyword evidence="3" id="KW-1185">Reference proteome</keyword>
<feature type="transmembrane region" description="Helical" evidence="1">
    <location>
        <begin position="6"/>
        <end position="24"/>
    </location>
</feature>
<protein>
    <submittedName>
        <fullName evidence="2">EamA-like transporter family protein</fullName>
    </submittedName>
</protein>
<keyword evidence="1" id="KW-0472">Membrane</keyword>
<dbReference type="PANTHER" id="PTHR34821:SF2">
    <property type="entry name" value="INNER MEMBRANE PROTEIN YDCZ"/>
    <property type="match status" value="1"/>
</dbReference>
<dbReference type="EMBL" id="QMIE01000010">
    <property type="protein sequence ID" value="TVM16698.1"/>
    <property type="molecule type" value="Genomic_DNA"/>
</dbReference>
<accession>A0A7M3MEN1</accession>